<dbReference type="AlphaFoldDB" id="W9SMX0"/>
<evidence type="ECO:0000313" key="2">
    <source>
        <dbReference type="Proteomes" id="UP000030645"/>
    </source>
</evidence>
<gene>
    <name evidence="1" type="ORF">L484_000025</name>
</gene>
<proteinExistence type="predicted"/>
<dbReference type="SUPFAM" id="SSF53756">
    <property type="entry name" value="UDP-Glycosyltransferase/glycogen phosphorylase"/>
    <property type="match status" value="1"/>
</dbReference>
<keyword evidence="1" id="KW-0808">Transferase</keyword>
<keyword evidence="2" id="KW-1185">Reference proteome</keyword>
<name>W9SMX0_9ROSA</name>
<dbReference type="PANTHER" id="PTHR48045:SF34">
    <property type="entry name" value="ISOFLAVONE 7-O-GLUCOSYLTRANSFERASE 1-LIKE"/>
    <property type="match status" value="1"/>
</dbReference>
<accession>W9SMX0</accession>
<reference evidence="2" key="1">
    <citation type="submission" date="2013-01" db="EMBL/GenBank/DDBJ databases">
        <title>Draft Genome Sequence of a Mulberry Tree, Morus notabilis C.K. Schneid.</title>
        <authorList>
            <person name="He N."/>
            <person name="Zhao S."/>
        </authorList>
    </citation>
    <scope>NUCLEOTIDE SEQUENCE</scope>
</reference>
<dbReference type="STRING" id="981085.W9SMX0"/>
<dbReference type="EMBL" id="KE645456">
    <property type="protein sequence ID" value="EXC62198.1"/>
    <property type="molecule type" value="Genomic_DNA"/>
</dbReference>
<dbReference type="PANTHER" id="PTHR48045">
    <property type="entry name" value="UDP-GLYCOSYLTRANSFERASE 72B1"/>
    <property type="match status" value="1"/>
</dbReference>
<dbReference type="Proteomes" id="UP000030645">
    <property type="component" value="Unassembled WGS sequence"/>
</dbReference>
<organism evidence="1 2">
    <name type="scientific">Morus notabilis</name>
    <dbReference type="NCBI Taxonomy" id="981085"/>
    <lineage>
        <taxon>Eukaryota</taxon>
        <taxon>Viridiplantae</taxon>
        <taxon>Streptophyta</taxon>
        <taxon>Embryophyta</taxon>
        <taxon>Tracheophyta</taxon>
        <taxon>Spermatophyta</taxon>
        <taxon>Magnoliopsida</taxon>
        <taxon>eudicotyledons</taxon>
        <taxon>Gunneridae</taxon>
        <taxon>Pentapetalae</taxon>
        <taxon>rosids</taxon>
        <taxon>fabids</taxon>
        <taxon>Rosales</taxon>
        <taxon>Moraceae</taxon>
        <taxon>Moreae</taxon>
        <taxon>Morus</taxon>
    </lineage>
</organism>
<dbReference type="Gene3D" id="3.40.50.2000">
    <property type="entry name" value="Glycogen Phosphorylase B"/>
    <property type="match status" value="2"/>
</dbReference>
<evidence type="ECO:0000313" key="1">
    <source>
        <dbReference type="EMBL" id="EXC62198.1"/>
    </source>
</evidence>
<sequence>MVAWPQHGDQKVNAEIVEKAGLGIWERNWGWADQAELVCGEEIGEKIREVMEDEKLREKAKKVGEEARKATKIGGKSEKVLKELLELLQ</sequence>
<dbReference type="GO" id="GO:0016740">
    <property type="term" value="F:transferase activity"/>
    <property type="evidence" value="ECO:0007669"/>
    <property type="project" value="UniProtKB-KW"/>
</dbReference>
<protein>
    <submittedName>
        <fullName evidence="1">UDP-glycosyltransferase</fullName>
    </submittedName>
</protein>